<evidence type="ECO:0000313" key="2">
    <source>
        <dbReference type="EMBL" id="QMU29092.1"/>
    </source>
</evidence>
<keyword evidence="1" id="KW-0732">Signal</keyword>
<feature type="signal peptide" evidence="1">
    <location>
        <begin position="1"/>
        <end position="21"/>
    </location>
</feature>
<feature type="chain" id="PRO_5029516376" evidence="1">
    <location>
        <begin position="22"/>
        <end position="280"/>
    </location>
</feature>
<proteinExistence type="predicted"/>
<dbReference type="AlphaFoldDB" id="A0A7L7L8D3"/>
<accession>A0A7L7L8D3</accession>
<keyword evidence="3" id="KW-1185">Reference proteome</keyword>
<organism evidence="2 3">
    <name type="scientific">Adhaeribacter radiodurans</name>
    <dbReference type="NCBI Taxonomy" id="2745197"/>
    <lineage>
        <taxon>Bacteria</taxon>
        <taxon>Pseudomonadati</taxon>
        <taxon>Bacteroidota</taxon>
        <taxon>Cytophagia</taxon>
        <taxon>Cytophagales</taxon>
        <taxon>Hymenobacteraceae</taxon>
        <taxon>Adhaeribacter</taxon>
    </lineage>
</organism>
<gene>
    <name evidence="2" type="ORF">HUW48_14030</name>
</gene>
<evidence type="ECO:0000256" key="1">
    <source>
        <dbReference type="SAM" id="SignalP"/>
    </source>
</evidence>
<dbReference type="Proteomes" id="UP000514509">
    <property type="component" value="Chromosome"/>
</dbReference>
<sequence length="280" mass="30989">MKRVILILIFFILTFSHNSCTECREGFQVEIVTVPRANWFPLVESVLNSTSIRLNNYTPNRNEFDSRQEFAFLKPNDSHITFNGITQVITELENEASIRREPFTIYINDLNSSAVTSATIGPQLVVNVQMESDGTEIITDCIKNIACVEKPTIEVDDAIITLFLKPEVDGTGNLIFKVDTDFSAASRVSICHDNFWAFLCGLFGINEGTVNQGLESRITSFLSSPNIQERINGSVRPLISSLLGPGERLTSINIGNTGDLLITKAVPCMSSSSLQSKFPN</sequence>
<dbReference type="KEGG" id="add:HUW48_14030"/>
<dbReference type="EMBL" id="CP055153">
    <property type="protein sequence ID" value="QMU29092.1"/>
    <property type="molecule type" value="Genomic_DNA"/>
</dbReference>
<name>A0A7L7L8D3_9BACT</name>
<protein>
    <submittedName>
        <fullName evidence="2">Uncharacterized protein</fullName>
    </submittedName>
</protein>
<dbReference type="RefSeq" id="WP_182411551.1">
    <property type="nucleotide sequence ID" value="NZ_CP055153.1"/>
</dbReference>
<evidence type="ECO:0000313" key="3">
    <source>
        <dbReference type="Proteomes" id="UP000514509"/>
    </source>
</evidence>
<reference evidence="2 3" key="1">
    <citation type="submission" date="2020-08" db="EMBL/GenBank/DDBJ databases">
        <title>Adhaeribacter dokdonensis sp. nov., isolated from the rhizosphere of Elymus tsukushiensis, a plant native to the Dokdo Islands, Republic of Korea.</title>
        <authorList>
            <person name="Ghim S.Y."/>
        </authorList>
    </citation>
    <scope>NUCLEOTIDE SEQUENCE [LARGE SCALE GENOMIC DNA]</scope>
    <source>
        <strain evidence="2 3">KUDC8001</strain>
    </source>
</reference>